<organism evidence="2 3">
    <name type="scientific">Colletotrichum scovillei</name>
    <dbReference type="NCBI Taxonomy" id="1209932"/>
    <lineage>
        <taxon>Eukaryota</taxon>
        <taxon>Fungi</taxon>
        <taxon>Dikarya</taxon>
        <taxon>Ascomycota</taxon>
        <taxon>Pezizomycotina</taxon>
        <taxon>Sordariomycetes</taxon>
        <taxon>Hypocreomycetidae</taxon>
        <taxon>Glomerellales</taxon>
        <taxon>Glomerellaceae</taxon>
        <taxon>Colletotrichum</taxon>
        <taxon>Colletotrichum acutatum species complex</taxon>
    </lineage>
</organism>
<name>A0A9P7R3Z9_9PEZI</name>
<protein>
    <submittedName>
        <fullName evidence="2">Uncharacterized protein</fullName>
    </submittedName>
</protein>
<accession>A0A9P7R3Z9</accession>
<dbReference type="Proteomes" id="UP000699042">
    <property type="component" value="Unassembled WGS sequence"/>
</dbReference>
<comment type="caution">
    <text evidence="2">The sequence shown here is derived from an EMBL/GenBank/DDBJ whole genome shotgun (WGS) entry which is preliminary data.</text>
</comment>
<reference evidence="2" key="1">
    <citation type="submission" date="2021-05" db="EMBL/GenBank/DDBJ databases">
        <title>Comparative genomics of three Colletotrichum scovillei strains and genetic complementation revealed genes involved fungal growth and virulence on chili pepper.</title>
        <authorList>
            <person name="Hsieh D.-K."/>
            <person name="Chuang S.-C."/>
            <person name="Chen C.-Y."/>
            <person name="Chao Y.-T."/>
            <person name="Lu M.-Y.J."/>
            <person name="Lee M.-H."/>
            <person name="Shih M.-C."/>
        </authorList>
    </citation>
    <scope>NUCLEOTIDE SEQUENCE</scope>
    <source>
        <strain evidence="2">Coll-153</strain>
    </source>
</reference>
<feature type="chain" id="PRO_5040475123" evidence="1">
    <location>
        <begin position="23"/>
        <end position="96"/>
    </location>
</feature>
<dbReference type="EMBL" id="JAESDN010000006">
    <property type="protein sequence ID" value="KAG7048290.1"/>
    <property type="molecule type" value="Genomic_DNA"/>
</dbReference>
<keyword evidence="3" id="KW-1185">Reference proteome</keyword>
<sequence length="96" mass="9841">MQFSTIMTTLFLAAATSNSVAAKKHSELHCITASGSGQFIVGLPNNDVTRKTCPGFCSDCVLSNSGTTITCKSPGKLMEGGDFSDACIKNGGSGSE</sequence>
<dbReference type="AlphaFoldDB" id="A0A9P7R3Z9"/>
<gene>
    <name evidence="2" type="ORF">JMJ77_013934</name>
</gene>
<feature type="signal peptide" evidence="1">
    <location>
        <begin position="1"/>
        <end position="22"/>
    </location>
</feature>
<keyword evidence="1" id="KW-0732">Signal</keyword>
<proteinExistence type="predicted"/>
<evidence type="ECO:0000313" key="3">
    <source>
        <dbReference type="Proteomes" id="UP000699042"/>
    </source>
</evidence>
<evidence type="ECO:0000256" key="1">
    <source>
        <dbReference type="SAM" id="SignalP"/>
    </source>
</evidence>
<evidence type="ECO:0000313" key="2">
    <source>
        <dbReference type="EMBL" id="KAG7048290.1"/>
    </source>
</evidence>